<keyword evidence="8" id="KW-0460">Magnesium</keyword>
<evidence type="ECO:0000259" key="10">
    <source>
        <dbReference type="Pfam" id="PF01743"/>
    </source>
</evidence>
<evidence type="ECO:0000256" key="5">
    <source>
        <dbReference type="ARBA" id="ARBA00022695"/>
    </source>
</evidence>
<keyword evidence="4" id="KW-0819">tRNA processing</keyword>
<name>A0A9N9R4E9_9NEOP</name>
<evidence type="ECO:0008006" key="14">
    <source>
        <dbReference type="Google" id="ProtNLM"/>
    </source>
</evidence>
<dbReference type="Proteomes" id="UP001153714">
    <property type="component" value="Chromosome 2"/>
</dbReference>
<dbReference type="GO" id="GO:0046872">
    <property type="term" value="F:metal ion binding"/>
    <property type="evidence" value="ECO:0007669"/>
    <property type="project" value="UniProtKB-KW"/>
</dbReference>
<dbReference type="SUPFAM" id="SSF81301">
    <property type="entry name" value="Nucleotidyltransferase"/>
    <property type="match status" value="1"/>
</dbReference>
<sequence length="264" mass="30813">MELKCRESPVVTKLSSPEFHSIFTPEVQQLRNIFDKHNYEIRIAGGAVRDLLLKQKPTDLDFATVATPQQMKDMFTVENIRMINMNGEKHGTITPRINDKENFEVTTLRIDMITDGRHAEVEFTTDWKLDANRRDLTINSMFLGFDGSVYDYFYGYEDLQNRRIAFVGDPDVRVKEDYLRIMRYFRFYGKIAQYPDRHEEETLKILKNNVDGLQNISGERIWVELKKTLQGNFAGYLLKTMIDVGVGPFIGMLYQCNYNNCSKT</sequence>
<keyword evidence="9" id="KW-0694">RNA-binding</keyword>
<dbReference type="GO" id="GO:0005739">
    <property type="term" value="C:mitochondrion"/>
    <property type="evidence" value="ECO:0007669"/>
    <property type="project" value="TreeGrafter"/>
</dbReference>
<dbReference type="GO" id="GO:0000049">
    <property type="term" value="F:tRNA binding"/>
    <property type="evidence" value="ECO:0007669"/>
    <property type="project" value="TreeGrafter"/>
</dbReference>
<evidence type="ECO:0000256" key="7">
    <source>
        <dbReference type="ARBA" id="ARBA00022741"/>
    </source>
</evidence>
<dbReference type="SUPFAM" id="SSF81891">
    <property type="entry name" value="Poly A polymerase C-terminal region-like"/>
    <property type="match status" value="1"/>
</dbReference>
<dbReference type="AlphaFoldDB" id="A0A9N9R4E9"/>
<evidence type="ECO:0000256" key="1">
    <source>
        <dbReference type="ARBA" id="ARBA00001946"/>
    </source>
</evidence>
<dbReference type="PANTHER" id="PTHR46173">
    <property type="entry name" value="CCA TRNA NUCLEOTIDYLTRANSFERASE 1, MITOCHONDRIAL"/>
    <property type="match status" value="1"/>
</dbReference>
<dbReference type="OrthoDB" id="445712at2759"/>
<dbReference type="GO" id="GO:1990180">
    <property type="term" value="P:mitochondrial tRNA 3'-end processing"/>
    <property type="evidence" value="ECO:0007669"/>
    <property type="project" value="TreeGrafter"/>
</dbReference>
<reference evidence="12" key="2">
    <citation type="submission" date="2022-10" db="EMBL/GenBank/DDBJ databases">
        <authorList>
            <consortium name="ENA_rothamsted_submissions"/>
            <consortium name="culmorum"/>
            <person name="King R."/>
        </authorList>
    </citation>
    <scope>NUCLEOTIDE SEQUENCE</scope>
</reference>
<evidence type="ECO:0000256" key="3">
    <source>
        <dbReference type="ARBA" id="ARBA00022679"/>
    </source>
</evidence>
<dbReference type="InterPro" id="IPR043519">
    <property type="entry name" value="NT_sf"/>
</dbReference>
<comment type="cofactor">
    <cofactor evidence="1">
        <name>Mg(2+)</name>
        <dbReference type="ChEBI" id="CHEBI:18420"/>
    </cofactor>
</comment>
<dbReference type="CDD" id="cd05398">
    <property type="entry name" value="NT_ClassII-CCAase"/>
    <property type="match status" value="1"/>
</dbReference>
<evidence type="ECO:0000313" key="12">
    <source>
        <dbReference type="EMBL" id="CAG9789363.1"/>
    </source>
</evidence>
<dbReference type="InterPro" id="IPR002646">
    <property type="entry name" value="PolA_pol_head_dom"/>
</dbReference>
<accession>A0A9N9R4E9</accession>
<keyword evidence="6" id="KW-0479">Metal-binding</keyword>
<evidence type="ECO:0000256" key="8">
    <source>
        <dbReference type="ARBA" id="ARBA00022842"/>
    </source>
</evidence>
<reference evidence="12" key="1">
    <citation type="submission" date="2021-12" db="EMBL/GenBank/DDBJ databases">
        <authorList>
            <person name="King R."/>
        </authorList>
    </citation>
    <scope>NUCLEOTIDE SEQUENCE</scope>
</reference>
<dbReference type="EMBL" id="OU893333">
    <property type="protein sequence ID" value="CAG9789363.1"/>
    <property type="molecule type" value="Genomic_DNA"/>
</dbReference>
<dbReference type="Pfam" id="PF12627">
    <property type="entry name" value="PolyA_pol_RNAbd"/>
    <property type="match status" value="1"/>
</dbReference>
<organism evidence="12 13">
    <name type="scientific">Diatraea saccharalis</name>
    <name type="common">sugarcane borer</name>
    <dbReference type="NCBI Taxonomy" id="40085"/>
    <lineage>
        <taxon>Eukaryota</taxon>
        <taxon>Metazoa</taxon>
        <taxon>Ecdysozoa</taxon>
        <taxon>Arthropoda</taxon>
        <taxon>Hexapoda</taxon>
        <taxon>Insecta</taxon>
        <taxon>Pterygota</taxon>
        <taxon>Neoptera</taxon>
        <taxon>Endopterygota</taxon>
        <taxon>Lepidoptera</taxon>
        <taxon>Glossata</taxon>
        <taxon>Ditrysia</taxon>
        <taxon>Pyraloidea</taxon>
        <taxon>Crambidae</taxon>
        <taxon>Crambinae</taxon>
        <taxon>Diatraea</taxon>
    </lineage>
</organism>
<dbReference type="PANTHER" id="PTHR46173:SF1">
    <property type="entry name" value="CCA TRNA NUCLEOTIDYLTRANSFERASE 1, MITOCHONDRIAL"/>
    <property type="match status" value="1"/>
</dbReference>
<evidence type="ECO:0000313" key="13">
    <source>
        <dbReference type="Proteomes" id="UP001153714"/>
    </source>
</evidence>
<protein>
    <recommendedName>
        <fullName evidence="14">CCA tRNA nucleotidyltransferase 1, mitochondrial</fullName>
    </recommendedName>
</protein>
<dbReference type="Gene3D" id="1.10.3090.10">
    <property type="entry name" value="cca-adding enzyme, domain 2"/>
    <property type="match status" value="1"/>
</dbReference>
<feature type="domain" description="tRNA nucleotidyltransferase/poly(A) polymerase RNA and SrmB- binding" evidence="11">
    <location>
        <begin position="199"/>
        <end position="246"/>
    </location>
</feature>
<evidence type="ECO:0000259" key="11">
    <source>
        <dbReference type="Pfam" id="PF12627"/>
    </source>
</evidence>
<evidence type="ECO:0000256" key="2">
    <source>
        <dbReference type="ARBA" id="ARBA00007265"/>
    </source>
</evidence>
<dbReference type="Pfam" id="PF01743">
    <property type="entry name" value="PolyA_pol"/>
    <property type="match status" value="1"/>
</dbReference>
<comment type="similarity">
    <text evidence="2 9">Belongs to the tRNA nucleotidyltransferase/poly(A) polymerase family.</text>
</comment>
<keyword evidence="5" id="KW-0548">Nucleotidyltransferase</keyword>
<dbReference type="InterPro" id="IPR050264">
    <property type="entry name" value="Bact_CCA-adding_enz_type3_sf"/>
</dbReference>
<dbReference type="InterPro" id="IPR032828">
    <property type="entry name" value="PolyA_RNA-bd"/>
</dbReference>
<evidence type="ECO:0000256" key="6">
    <source>
        <dbReference type="ARBA" id="ARBA00022723"/>
    </source>
</evidence>
<dbReference type="GO" id="GO:0000166">
    <property type="term" value="F:nucleotide binding"/>
    <property type="evidence" value="ECO:0007669"/>
    <property type="project" value="UniProtKB-KW"/>
</dbReference>
<dbReference type="GO" id="GO:0001680">
    <property type="term" value="P:tRNA 3'-terminal CCA addition"/>
    <property type="evidence" value="ECO:0007669"/>
    <property type="project" value="TreeGrafter"/>
</dbReference>
<proteinExistence type="inferred from homology"/>
<dbReference type="GO" id="GO:0016779">
    <property type="term" value="F:nucleotidyltransferase activity"/>
    <property type="evidence" value="ECO:0007669"/>
    <property type="project" value="UniProtKB-KW"/>
</dbReference>
<dbReference type="Gene3D" id="3.30.460.10">
    <property type="entry name" value="Beta Polymerase, domain 2"/>
    <property type="match status" value="1"/>
</dbReference>
<evidence type="ECO:0000256" key="9">
    <source>
        <dbReference type="RuleBase" id="RU003953"/>
    </source>
</evidence>
<keyword evidence="13" id="KW-1185">Reference proteome</keyword>
<keyword evidence="7" id="KW-0547">Nucleotide-binding</keyword>
<gene>
    <name evidence="12" type="ORF">DIATSA_LOCUS7103</name>
</gene>
<feature type="domain" description="Poly A polymerase head" evidence="10">
    <location>
        <begin position="42"/>
        <end position="164"/>
    </location>
</feature>
<keyword evidence="3 9" id="KW-0808">Transferase</keyword>
<evidence type="ECO:0000256" key="4">
    <source>
        <dbReference type="ARBA" id="ARBA00022694"/>
    </source>
</evidence>